<gene>
    <name evidence="1" type="ORF">B9Z65_4407</name>
</gene>
<comment type="caution">
    <text evidence="1">The sequence shown here is derived from an EMBL/GenBank/DDBJ whole genome shotgun (WGS) entry which is preliminary data.</text>
</comment>
<keyword evidence="2" id="KW-1185">Reference proteome</keyword>
<evidence type="ECO:0008006" key="3">
    <source>
        <dbReference type="Google" id="ProtNLM"/>
    </source>
</evidence>
<name>A0A2P7Z2R7_9PEZI</name>
<dbReference type="PANTHER" id="PTHR35040">
    <property type="match status" value="1"/>
</dbReference>
<dbReference type="OrthoDB" id="5342184at2759"/>
<evidence type="ECO:0000313" key="1">
    <source>
        <dbReference type="EMBL" id="PSK42493.1"/>
    </source>
</evidence>
<dbReference type="AlphaFoldDB" id="A0A2P7Z2R7"/>
<dbReference type="InterPro" id="IPR021986">
    <property type="entry name" value="Spherulin4"/>
</dbReference>
<reference evidence="1 2" key="1">
    <citation type="submission" date="2017-05" db="EMBL/GenBank/DDBJ databases">
        <title>Draft genome sequence of Elsinoe australis.</title>
        <authorList>
            <person name="Cheng Q."/>
        </authorList>
    </citation>
    <scope>NUCLEOTIDE SEQUENCE [LARGE SCALE GENOMIC DNA]</scope>
    <source>
        <strain evidence="1 2">NL1</strain>
    </source>
</reference>
<dbReference type="Proteomes" id="UP000243723">
    <property type="component" value="Unassembled WGS sequence"/>
</dbReference>
<dbReference type="PANTHER" id="PTHR35040:SF9">
    <property type="entry name" value="4-LIKE CELL SURFACE PROTEIN, PUTATIVE (AFU_ORTHOLOGUE AFUA_4G14080)-RELATED"/>
    <property type="match status" value="1"/>
</dbReference>
<sequence>MVAFKPYILFPLYLYPSPSAWQPLYDQIDKYPSVDFNIIVNPNSGPGVTAGQVPEQNWIDTISKLNSKPNTQLIGYVHTLWGTRNATEVKNEISAYASWSTYKKANLSIDGIFFDEAPAANKTDLISYMKDVTAHARTALKSVTTKQRMVFNPGCAVGKEYYQLADTIVGFEDYYKQYKNDVASFPINTVKAGTKFKTAFMINGFSGTAADQKSIVTKMANNNITGVYISTQSAYDKFSRFWPQLVAQVNGIK</sequence>
<protein>
    <recommendedName>
        <fullName evidence="3">Spherulin-4</fullName>
    </recommendedName>
</protein>
<accession>A0A2P7Z2R7</accession>
<organism evidence="1 2">
    <name type="scientific">Elsinoe australis</name>
    <dbReference type="NCBI Taxonomy" id="40998"/>
    <lineage>
        <taxon>Eukaryota</taxon>
        <taxon>Fungi</taxon>
        <taxon>Dikarya</taxon>
        <taxon>Ascomycota</taxon>
        <taxon>Pezizomycotina</taxon>
        <taxon>Dothideomycetes</taxon>
        <taxon>Dothideomycetidae</taxon>
        <taxon>Myriangiales</taxon>
        <taxon>Elsinoaceae</taxon>
        <taxon>Elsinoe</taxon>
    </lineage>
</organism>
<dbReference type="EMBL" id="NHZQ01000335">
    <property type="protein sequence ID" value="PSK42493.1"/>
    <property type="molecule type" value="Genomic_DNA"/>
</dbReference>
<dbReference type="Pfam" id="PF12138">
    <property type="entry name" value="Spherulin4"/>
    <property type="match status" value="1"/>
</dbReference>
<proteinExistence type="predicted"/>
<evidence type="ECO:0000313" key="2">
    <source>
        <dbReference type="Proteomes" id="UP000243723"/>
    </source>
</evidence>